<evidence type="ECO:0000259" key="3">
    <source>
        <dbReference type="Pfam" id="PF01965"/>
    </source>
</evidence>
<dbReference type="EMBL" id="AQGS01000013">
    <property type="protein sequence ID" value="EPS45552.1"/>
    <property type="molecule type" value="Genomic_DNA"/>
</dbReference>
<evidence type="ECO:0000256" key="1">
    <source>
        <dbReference type="SAM" id="MobiDB-lite"/>
    </source>
</evidence>
<accession>S8CD12</accession>
<dbReference type="InterPro" id="IPR029062">
    <property type="entry name" value="Class_I_gatase-like"/>
</dbReference>
<organism evidence="4 5">
    <name type="scientific">Dactylellina haptotyla (strain CBS 200.50)</name>
    <name type="common">Nematode-trapping fungus</name>
    <name type="synonym">Monacrosporium haptotylum</name>
    <dbReference type="NCBI Taxonomy" id="1284197"/>
    <lineage>
        <taxon>Eukaryota</taxon>
        <taxon>Fungi</taxon>
        <taxon>Dikarya</taxon>
        <taxon>Ascomycota</taxon>
        <taxon>Pezizomycotina</taxon>
        <taxon>Orbiliomycetes</taxon>
        <taxon>Orbiliales</taxon>
        <taxon>Orbiliaceae</taxon>
        <taxon>Dactylellina</taxon>
    </lineage>
</organism>
<dbReference type="CDD" id="cd03139">
    <property type="entry name" value="GATase1_PfpI_2"/>
    <property type="match status" value="1"/>
</dbReference>
<evidence type="ECO:0000313" key="4">
    <source>
        <dbReference type="EMBL" id="EPS45552.1"/>
    </source>
</evidence>
<dbReference type="InterPro" id="IPR002818">
    <property type="entry name" value="DJ-1/PfpI"/>
</dbReference>
<dbReference type="STRING" id="1284197.S8CD12"/>
<reference evidence="5" key="2">
    <citation type="submission" date="2013-04" db="EMBL/GenBank/DDBJ databases">
        <title>Genomic mechanisms accounting for the adaptation to parasitism in nematode-trapping fungi.</title>
        <authorList>
            <person name="Ahren D.G."/>
        </authorList>
    </citation>
    <scope>NUCLEOTIDE SEQUENCE [LARGE SCALE GENOMIC DNA]</scope>
    <source>
        <strain evidence="5">CBS 200.50</strain>
    </source>
</reference>
<dbReference type="PANTHER" id="PTHR43130:SF15">
    <property type="entry name" value="THIJ_PFPI FAMILY PROTEIN (AFU_ORTHOLOGUE AFUA_5G14240)"/>
    <property type="match status" value="1"/>
</dbReference>
<name>S8CD12_DACHA</name>
<feature type="domain" description="DJ-1/PfpI" evidence="3">
    <location>
        <begin position="130"/>
        <end position="238"/>
    </location>
</feature>
<evidence type="ECO:0000256" key="2">
    <source>
        <dbReference type="SAM" id="SignalP"/>
    </source>
</evidence>
<proteinExistence type="predicted"/>
<dbReference type="PANTHER" id="PTHR43130">
    <property type="entry name" value="ARAC-FAMILY TRANSCRIPTIONAL REGULATOR"/>
    <property type="match status" value="1"/>
</dbReference>
<protein>
    <recommendedName>
        <fullName evidence="3">DJ-1/PfpI domain-containing protein</fullName>
    </recommendedName>
</protein>
<dbReference type="Proteomes" id="UP000015100">
    <property type="component" value="Unassembled WGS sequence"/>
</dbReference>
<dbReference type="AlphaFoldDB" id="S8CD12"/>
<evidence type="ECO:0000313" key="5">
    <source>
        <dbReference type="Proteomes" id="UP000015100"/>
    </source>
</evidence>
<feature type="signal peptide" evidence="2">
    <location>
        <begin position="1"/>
        <end position="24"/>
    </location>
</feature>
<sequence>MWAKSSATLYIIVLSGLLGQHAIAGPIRNDTLVPLQSDGPPLKQVSISNPGGGKGIYPSAANTTENTGKPRNIGVVAFPGWQPLDIMGPLDALWGLSIKAPINLYFLNDKPGTTSNFLPGTTLPGSKVAAVVNVDYTFDKAPPLDVLLVPGGMGTRAPEAALAPHIKFVKDTYPSLKYIISVCTGASILGRAGILDGKQATTNKAAWDFATQWGKNVKWQPSARYVHDGNVWSTSGVSAGTDGVIAWIGSVWGDQVATKIANEMEWSLSPADGDKFGKLYGRY</sequence>
<gene>
    <name evidence="4" type="ORF">H072_484</name>
</gene>
<dbReference type="OrthoDB" id="543156at2759"/>
<dbReference type="SUPFAM" id="SSF52317">
    <property type="entry name" value="Class I glutamine amidotransferase-like"/>
    <property type="match status" value="1"/>
</dbReference>
<dbReference type="InterPro" id="IPR052158">
    <property type="entry name" value="INH-QAR"/>
</dbReference>
<keyword evidence="2" id="KW-0732">Signal</keyword>
<comment type="caution">
    <text evidence="4">The sequence shown here is derived from an EMBL/GenBank/DDBJ whole genome shotgun (WGS) entry which is preliminary data.</text>
</comment>
<reference evidence="4 5" key="1">
    <citation type="journal article" date="2013" name="PLoS Genet.">
        <title>Genomic mechanisms accounting for the adaptation to parasitism in nematode-trapping fungi.</title>
        <authorList>
            <person name="Meerupati T."/>
            <person name="Andersson K.M."/>
            <person name="Friman E."/>
            <person name="Kumar D."/>
            <person name="Tunlid A."/>
            <person name="Ahren D."/>
        </authorList>
    </citation>
    <scope>NUCLEOTIDE SEQUENCE [LARGE SCALE GENOMIC DNA]</scope>
    <source>
        <strain evidence="4 5">CBS 200.50</strain>
    </source>
</reference>
<dbReference type="eggNOG" id="ENOG502S2RR">
    <property type="taxonomic scope" value="Eukaryota"/>
</dbReference>
<dbReference type="Pfam" id="PF01965">
    <property type="entry name" value="DJ-1_PfpI"/>
    <property type="match status" value="1"/>
</dbReference>
<keyword evidence="5" id="KW-1185">Reference proteome</keyword>
<feature type="compositionally biased region" description="Polar residues" evidence="1">
    <location>
        <begin position="60"/>
        <end position="69"/>
    </location>
</feature>
<dbReference type="Gene3D" id="3.40.50.880">
    <property type="match status" value="1"/>
</dbReference>
<dbReference type="OMA" id="FAWATST"/>
<feature type="region of interest" description="Disordered" evidence="1">
    <location>
        <begin position="47"/>
        <end position="69"/>
    </location>
</feature>
<feature type="chain" id="PRO_5004549029" description="DJ-1/PfpI domain-containing protein" evidence="2">
    <location>
        <begin position="25"/>
        <end position="283"/>
    </location>
</feature>
<dbReference type="HOGENOM" id="CLU_000445_44_8_1"/>